<dbReference type="EMBL" id="DVLU01000005">
    <property type="protein sequence ID" value="HIT84405.1"/>
    <property type="molecule type" value="Genomic_DNA"/>
</dbReference>
<dbReference type="PANTHER" id="PTHR42749:SF1">
    <property type="entry name" value="CELL SHAPE-DETERMINING PROTEIN MREB"/>
    <property type="match status" value="1"/>
</dbReference>
<organism evidence="7 8">
    <name type="scientific">Candidatus Ornithomonoglobus intestinigallinarum</name>
    <dbReference type="NCBI Taxonomy" id="2840894"/>
    <lineage>
        <taxon>Bacteria</taxon>
        <taxon>Bacillati</taxon>
        <taxon>Bacillota</taxon>
        <taxon>Clostridia</taxon>
        <taxon>Candidatus Ornithomonoglobus</taxon>
    </lineage>
</organism>
<evidence type="ECO:0000313" key="7">
    <source>
        <dbReference type="EMBL" id="HIT84405.1"/>
    </source>
</evidence>
<keyword evidence="2 6" id="KW-0547">Nucleotide-binding</keyword>
<evidence type="ECO:0000256" key="4">
    <source>
        <dbReference type="ARBA" id="ARBA00022960"/>
    </source>
</evidence>
<evidence type="ECO:0000256" key="6">
    <source>
        <dbReference type="HAMAP-Rule" id="MF_02207"/>
    </source>
</evidence>
<dbReference type="Gene3D" id="3.30.420.40">
    <property type="match status" value="3"/>
</dbReference>
<dbReference type="GO" id="GO:0005524">
    <property type="term" value="F:ATP binding"/>
    <property type="evidence" value="ECO:0007669"/>
    <property type="project" value="UniProtKB-KW"/>
</dbReference>
<dbReference type="HAMAP" id="MF_02207">
    <property type="entry name" value="MreB"/>
    <property type="match status" value="1"/>
</dbReference>
<keyword evidence="3 6" id="KW-0067">ATP-binding</keyword>
<dbReference type="Pfam" id="PF06723">
    <property type="entry name" value="MreB_Mbl"/>
    <property type="match status" value="1"/>
</dbReference>
<proteinExistence type="inferred from homology"/>
<evidence type="ECO:0000313" key="8">
    <source>
        <dbReference type="Proteomes" id="UP000824165"/>
    </source>
</evidence>
<comment type="function">
    <text evidence="6">Forms membrane-associated dynamic filaments that are essential for cell shape determination. Acts by regulating cell wall synthesis and cell elongation, and thus cell shape. A feedback loop between cell geometry and MreB localization may maintain elongated cell shape by targeting cell wall growth to regions of negative cell wall curvature.</text>
</comment>
<dbReference type="InterPro" id="IPR043129">
    <property type="entry name" value="ATPase_NBD"/>
</dbReference>
<dbReference type="NCBIfam" id="NF010539">
    <property type="entry name" value="PRK13927.1"/>
    <property type="match status" value="1"/>
</dbReference>
<feature type="binding site" evidence="6">
    <location>
        <begin position="203"/>
        <end position="206"/>
    </location>
    <ligand>
        <name>ATP</name>
        <dbReference type="ChEBI" id="CHEBI:30616"/>
    </ligand>
</feature>
<sequence length="341" mass="36918">MFNSDISIDLGTATVQVYIKNKGIVLSEPTVIAVNTDTNEVRAAGDAALEMLGRTPPNIQAVRPLHDGVISSFTLAKEMIKIFLRRVLSRTAGHPRIMMCVPSGVTDVEQRAVIEAAREVGARDVYIIEEPVAAALGAGFDISRAHGTLVVDIGGGTTDIAVMSLGGIVASRSLKIAGDEFNEAIERYMRRACNLYIGPRTAERIKREIGSVVKRENELFCEAKGLCVITGLPRAVTVSSNDIYGIFDDFVYNITERIKETLEDTPPELHGDIMEDGIILTGGGSLIYGLDAKIEEAVGVKCRRADDIINCVVKGAAKALESVDTITDTTHIFHKKAYIRD</sequence>
<reference evidence="7" key="1">
    <citation type="submission" date="2020-10" db="EMBL/GenBank/DDBJ databases">
        <authorList>
            <person name="Gilroy R."/>
        </authorList>
    </citation>
    <scope>NUCLEOTIDE SEQUENCE</scope>
    <source>
        <strain evidence="7">CHK181-108</strain>
    </source>
</reference>
<dbReference type="GO" id="GO:0000902">
    <property type="term" value="P:cell morphogenesis"/>
    <property type="evidence" value="ECO:0007669"/>
    <property type="project" value="InterPro"/>
</dbReference>
<dbReference type="SUPFAM" id="SSF53067">
    <property type="entry name" value="Actin-like ATPase domain"/>
    <property type="match status" value="2"/>
</dbReference>
<accession>A0A9D1KP92</accession>
<dbReference type="GO" id="GO:0008360">
    <property type="term" value="P:regulation of cell shape"/>
    <property type="evidence" value="ECO:0007669"/>
    <property type="project" value="UniProtKB-UniRule"/>
</dbReference>
<dbReference type="GO" id="GO:0005737">
    <property type="term" value="C:cytoplasm"/>
    <property type="evidence" value="ECO:0007669"/>
    <property type="project" value="UniProtKB-SubCell"/>
</dbReference>
<feature type="binding site" evidence="6">
    <location>
        <begin position="155"/>
        <end position="157"/>
    </location>
    <ligand>
        <name>ATP</name>
        <dbReference type="ChEBI" id="CHEBI:30616"/>
    </ligand>
</feature>
<evidence type="ECO:0000256" key="3">
    <source>
        <dbReference type="ARBA" id="ARBA00022840"/>
    </source>
</evidence>
<dbReference type="NCBIfam" id="TIGR00904">
    <property type="entry name" value="mreB"/>
    <property type="match status" value="1"/>
</dbReference>
<evidence type="ECO:0000256" key="5">
    <source>
        <dbReference type="ARBA" id="ARBA00023458"/>
    </source>
</evidence>
<dbReference type="InterPro" id="IPR056546">
    <property type="entry name" value="MreB_MamK-like"/>
</dbReference>
<comment type="subcellular location">
    <subcellularLocation>
        <location evidence="6">Cytoplasm</location>
    </subcellularLocation>
    <text evidence="6">Membrane-associated.</text>
</comment>
<dbReference type="AlphaFoldDB" id="A0A9D1KP92"/>
<dbReference type="PANTHER" id="PTHR42749">
    <property type="entry name" value="CELL SHAPE-DETERMINING PROTEIN MREB"/>
    <property type="match status" value="1"/>
</dbReference>
<dbReference type="CDD" id="cd10225">
    <property type="entry name" value="ASKHA_NBD_MreB-like"/>
    <property type="match status" value="1"/>
</dbReference>
<reference evidence="7" key="2">
    <citation type="journal article" date="2021" name="PeerJ">
        <title>Extensive microbial diversity within the chicken gut microbiome revealed by metagenomics and culture.</title>
        <authorList>
            <person name="Gilroy R."/>
            <person name="Ravi A."/>
            <person name="Getino M."/>
            <person name="Pursley I."/>
            <person name="Horton D.L."/>
            <person name="Alikhan N.F."/>
            <person name="Baker D."/>
            <person name="Gharbi K."/>
            <person name="Hall N."/>
            <person name="Watson M."/>
            <person name="Adriaenssens E.M."/>
            <person name="Foster-Nyarko E."/>
            <person name="Jarju S."/>
            <person name="Secka A."/>
            <person name="Antonio M."/>
            <person name="Oren A."/>
            <person name="Chaudhuri R.R."/>
            <person name="La Ragione R."/>
            <person name="Hildebrand F."/>
            <person name="Pallen M.J."/>
        </authorList>
    </citation>
    <scope>NUCLEOTIDE SEQUENCE</scope>
    <source>
        <strain evidence="7">CHK181-108</strain>
    </source>
</reference>
<gene>
    <name evidence="6" type="primary">mreB</name>
    <name evidence="7" type="ORF">IAA60_00710</name>
</gene>
<dbReference type="PRINTS" id="PR01652">
    <property type="entry name" value="SHAPEPROTEIN"/>
</dbReference>
<feature type="binding site" evidence="6">
    <location>
        <begin position="283"/>
        <end position="286"/>
    </location>
    <ligand>
        <name>ATP</name>
        <dbReference type="ChEBI" id="CHEBI:30616"/>
    </ligand>
</feature>
<evidence type="ECO:0000256" key="1">
    <source>
        <dbReference type="ARBA" id="ARBA00022490"/>
    </source>
</evidence>
<comment type="subunit">
    <text evidence="6">Forms polymers.</text>
</comment>
<keyword evidence="1 6" id="KW-0963">Cytoplasm</keyword>
<evidence type="ECO:0000256" key="2">
    <source>
        <dbReference type="ARBA" id="ARBA00022741"/>
    </source>
</evidence>
<protein>
    <recommendedName>
        <fullName evidence="6">Cell shape-determining protein MreB</fullName>
    </recommendedName>
</protein>
<dbReference type="Proteomes" id="UP000824165">
    <property type="component" value="Unassembled WGS sequence"/>
</dbReference>
<name>A0A9D1KP92_9FIRM</name>
<dbReference type="InterPro" id="IPR004753">
    <property type="entry name" value="MreB"/>
</dbReference>
<comment type="caution">
    <text evidence="6">Lacks conserved residue(s) required for the propagation of feature annotation.</text>
</comment>
<comment type="caution">
    <text evidence="7">The sequence shown here is derived from an EMBL/GenBank/DDBJ whole genome shotgun (WGS) entry which is preliminary data.</text>
</comment>
<comment type="similarity">
    <text evidence="5 6">Belongs to the FtsA/MreB family.</text>
</comment>
<keyword evidence="4 6" id="KW-0133">Cell shape</keyword>